<gene>
    <name evidence="2" type="ORF">E2K98_24805</name>
</gene>
<dbReference type="EMBL" id="SMYO01000017">
    <property type="protein sequence ID" value="TDK58140.1"/>
    <property type="molecule type" value="Genomic_DNA"/>
</dbReference>
<keyword evidence="1" id="KW-0812">Transmembrane</keyword>
<reference evidence="2 3" key="1">
    <citation type="submission" date="2019-03" db="EMBL/GenBank/DDBJ databases">
        <title>Bacillus niacini sp. nov. a Nicotinate-Metabolizing Mesophile Isolated from Soil.</title>
        <authorList>
            <person name="Zhang G."/>
        </authorList>
    </citation>
    <scope>NUCLEOTIDE SEQUENCE [LARGE SCALE GENOMIC DNA]</scope>
    <source>
        <strain evidence="2 3">WN066</strain>
    </source>
</reference>
<proteinExistence type="predicted"/>
<comment type="caution">
    <text evidence="2">The sequence shown here is derived from an EMBL/GenBank/DDBJ whole genome shotgun (WGS) entry which is preliminary data.</text>
</comment>
<sequence length="87" mass="9847">MSWVSFITGGMTVIFVYALFTGSRDNEVMQLAVEENSPELNMVVNGPSGRLVTLSCQTCRKLKRHKEIQPNLFQCTKCKRHVDIRAS</sequence>
<evidence type="ECO:0000313" key="2">
    <source>
        <dbReference type="EMBL" id="TDK58140.1"/>
    </source>
</evidence>
<protein>
    <submittedName>
        <fullName evidence="2">Uncharacterized protein</fullName>
    </submittedName>
</protein>
<evidence type="ECO:0000256" key="1">
    <source>
        <dbReference type="SAM" id="Phobius"/>
    </source>
</evidence>
<keyword evidence="1" id="KW-1133">Transmembrane helix</keyword>
<dbReference type="Proteomes" id="UP000295132">
    <property type="component" value="Unassembled WGS sequence"/>
</dbReference>
<feature type="transmembrane region" description="Helical" evidence="1">
    <location>
        <begin position="6"/>
        <end position="22"/>
    </location>
</feature>
<dbReference type="RefSeq" id="WP_133338972.1">
    <property type="nucleotide sequence ID" value="NZ_SMYO01000017.1"/>
</dbReference>
<keyword evidence="1" id="KW-0472">Membrane</keyword>
<organism evidence="2 3">
    <name type="scientific">Bacillus salipaludis</name>
    <dbReference type="NCBI Taxonomy" id="2547811"/>
    <lineage>
        <taxon>Bacteria</taxon>
        <taxon>Bacillati</taxon>
        <taxon>Bacillota</taxon>
        <taxon>Bacilli</taxon>
        <taxon>Bacillales</taxon>
        <taxon>Bacillaceae</taxon>
        <taxon>Bacillus</taxon>
    </lineage>
</organism>
<accession>A0A4R5VK64</accession>
<evidence type="ECO:0000313" key="3">
    <source>
        <dbReference type="Proteomes" id="UP000295132"/>
    </source>
</evidence>
<name>A0A4R5VK64_9BACI</name>
<dbReference type="AlphaFoldDB" id="A0A4R5VK64"/>